<sequence>MRTNHYQKFIITFFFSGTTRLVKGRKLPKCLKMIDVESDIISCLPDHLIELILSHLSIKEAVRTSVLSSNWRKKWSTLPDLVFDRECVSTETSKHPSVIESKFLRIVDHVLLLHSGPINKFEVSDSNQYFTIGVNSMADIDQWIFQISKRYIKEFVLDIRLKPRYKIPCCLFSCQSLQHLELNYCCLNPPTTFEGFRNLKSLSLFEVTMTQDAFENMICGCPLLEELTLYKIDGLWLKPPTTFEGFRNLKSLSLSKVRMTQDAFENMISGCPLLEELTLNEIDGLWIKPPTTFEGFRNLKSLSLSVVRMTQDAFENMISGCPLLEELALDKIDGLWLKAPTTFEGFRNLKSLSLFKVRMTQDAFENMISGCPLLEELTLNRN</sequence>
<dbReference type="Proteomes" id="UP000002051">
    <property type="component" value="Unassembled WGS sequence"/>
</dbReference>
<dbReference type="InterPro" id="IPR001810">
    <property type="entry name" value="F-box_dom"/>
</dbReference>
<dbReference type="HOGENOM" id="CLU_827441_0_0_1"/>
<dbReference type="SUPFAM" id="SSF81383">
    <property type="entry name" value="F-box domain"/>
    <property type="match status" value="1"/>
</dbReference>
<reference evidence="2 4" key="1">
    <citation type="journal article" date="2011" name="Nature">
        <title>The Medicago genome provides insight into the evolution of rhizobial symbioses.</title>
        <authorList>
            <person name="Young N.D."/>
            <person name="Debelle F."/>
            <person name="Oldroyd G.E."/>
            <person name="Geurts R."/>
            <person name="Cannon S.B."/>
            <person name="Udvardi M.K."/>
            <person name="Benedito V.A."/>
            <person name="Mayer K.F."/>
            <person name="Gouzy J."/>
            <person name="Schoof H."/>
            <person name="Van de Peer Y."/>
            <person name="Proost S."/>
            <person name="Cook D.R."/>
            <person name="Meyers B.C."/>
            <person name="Spannagl M."/>
            <person name="Cheung F."/>
            <person name="De Mita S."/>
            <person name="Krishnakumar V."/>
            <person name="Gundlach H."/>
            <person name="Zhou S."/>
            <person name="Mudge J."/>
            <person name="Bharti A.K."/>
            <person name="Murray J.D."/>
            <person name="Naoumkina M.A."/>
            <person name="Rosen B."/>
            <person name="Silverstein K.A."/>
            <person name="Tang H."/>
            <person name="Rombauts S."/>
            <person name="Zhao P.X."/>
            <person name="Zhou P."/>
            <person name="Barbe V."/>
            <person name="Bardou P."/>
            <person name="Bechner M."/>
            <person name="Bellec A."/>
            <person name="Berger A."/>
            <person name="Berges H."/>
            <person name="Bidwell S."/>
            <person name="Bisseling T."/>
            <person name="Choisne N."/>
            <person name="Couloux A."/>
            <person name="Denny R."/>
            <person name="Deshpande S."/>
            <person name="Dai X."/>
            <person name="Doyle J.J."/>
            <person name="Dudez A.M."/>
            <person name="Farmer A.D."/>
            <person name="Fouteau S."/>
            <person name="Franken C."/>
            <person name="Gibelin C."/>
            <person name="Gish J."/>
            <person name="Goldstein S."/>
            <person name="Gonzalez A.J."/>
            <person name="Green P.J."/>
            <person name="Hallab A."/>
            <person name="Hartog M."/>
            <person name="Hua A."/>
            <person name="Humphray S.J."/>
            <person name="Jeong D.H."/>
            <person name="Jing Y."/>
            <person name="Jocker A."/>
            <person name="Kenton S.M."/>
            <person name="Kim D.J."/>
            <person name="Klee K."/>
            <person name="Lai H."/>
            <person name="Lang C."/>
            <person name="Lin S."/>
            <person name="Macmil S.L."/>
            <person name="Magdelenat G."/>
            <person name="Matthews L."/>
            <person name="McCorrison J."/>
            <person name="Monaghan E.L."/>
            <person name="Mun J.H."/>
            <person name="Najar F.Z."/>
            <person name="Nicholson C."/>
            <person name="Noirot C."/>
            <person name="O'Bleness M."/>
            <person name="Paule C.R."/>
            <person name="Poulain J."/>
            <person name="Prion F."/>
            <person name="Qin B."/>
            <person name="Qu C."/>
            <person name="Retzel E.F."/>
            <person name="Riddle C."/>
            <person name="Sallet E."/>
            <person name="Samain S."/>
            <person name="Samson N."/>
            <person name="Sanders I."/>
            <person name="Saurat O."/>
            <person name="Scarpelli C."/>
            <person name="Schiex T."/>
            <person name="Segurens B."/>
            <person name="Severin A.J."/>
            <person name="Sherrier D.J."/>
            <person name="Shi R."/>
            <person name="Sims S."/>
            <person name="Singer S.R."/>
            <person name="Sinharoy S."/>
            <person name="Sterck L."/>
            <person name="Viollet A."/>
            <person name="Wang B.B."/>
            <person name="Wang K."/>
            <person name="Wang M."/>
            <person name="Wang X."/>
            <person name="Warfsmann J."/>
            <person name="Weissenbach J."/>
            <person name="White D.D."/>
            <person name="White J.D."/>
            <person name="Wiley G.B."/>
            <person name="Wincker P."/>
            <person name="Xing Y."/>
            <person name="Yang L."/>
            <person name="Yao Z."/>
            <person name="Ying F."/>
            <person name="Zhai J."/>
            <person name="Zhou L."/>
            <person name="Zuber A."/>
            <person name="Denarie J."/>
            <person name="Dixon R.A."/>
            <person name="May G.D."/>
            <person name="Schwartz D.C."/>
            <person name="Rogers J."/>
            <person name="Quetier F."/>
            <person name="Town C.D."/>
            <person name="Roe B.A."/>
        </authorList>
    </citation>
    <scope>NUCLEOTIDE SEQUENCE [LARGE SCALE GENOMIC DNA]</scope>
    <source>
        <strain evidence="2">A17</strain>
        <strain evidence="3 4">cv. Jemalong A17</strain>
    </source>
</reference>
<reference evidence="3" key="3">
    <citation type="submission" date="2015-04" db="UniProtKB">
        <authorList>
            <consortium name="EnsemblPlants"/>
        </authorList>
    </citation>
    <scope>IDENTIFICATION</scope>
    <source>
        <strain evidence="3">cv. Jemalong A17</strain>
    </source>
</reference>
<evidence type="ECO:0000313" key="4">
    <source>
        <dbReference type="Proteomes" id="UP000002051"/>
    </source>
</evidence>
<evidence type="ECO:0000259" key="1">
    <source>
        <dbReference type="PROSITE" id="PS50181"/>
    </source>
</evidence>
<dbReference type="eggNOG" id="ENOG502QTI8">
    <property type="taxonomic scope" value="Eukaryota"/>
</dbReference>
<proteinExistence type="predicted"/>
<protein>
    <submittedName>
        <fullName evidence="2">F-box/RNI/FBD-like domain protein</fullName>
    </submittedName>
</protein>
<organism evidence="2 4">
    <name type="scientific">Medicago truncatula</name>
    <name type="common">Barrel medic</name>
    <name type="synonym">Medicago tribuloides</name>
    <dbReference type="NCBI Taxonomy" id="3880"/>
    <lineage>
        <taxon>Eukaryota</taxon>
        <taxon>Viridiplantae</taxon>
        <taxon>Streptophyta</taxon>
        <taxon>Embryophyta</taxon>
        <taxon>Tracheophyta</taxon>
        <taxon>Spermatophyta</taxon>
        <taxon>Magnoliopsida</taxon>
        <taxon>eudicotyledons</taxon>
        <taxon>Gunneridae</taxon>
        <taxon>Pentapetalae</taxon>
        <taxon>rosids</taxon>
        <taxon>fabids</taxon>
        <taxon>Fabales</taxon>
        <taxon>Fabaceae</taxon>
        <taxon>Papilionoideae</taxon>
        <taxon>50 kb inversion clade</taxon>
        <taxon>NPAAA clade</taxon>
        <taxon>Hologalegina</taxon>
        <taxon>IRL clade</taxon>
        <taxon>Trifolieae</taxon>
        <taxon>Medicago</taxon>
    </lineage>
</organism>
<dbReference type="InterPro" id="IPR032675">
    <property type="entry name" value="LRR_dom_sf"/>
</dbReference>
<dbReference type="SUPFAM" id="SSF52047">
    <property type="entry name" value="RNI-like"/>
    <property type="match status" value="1"/>
</dbReference>
<dbReference type="Pfam" id="PF00646">
    <property type="entry name" value="F-box"/>
    <property type="match status" value="1"/>
</dbReference>
<feature type="domain" description="F-box" evidence="1">
    <location>
        <begin position="38"/>
        <end position="86"/>
    </location>
</feature>
<dbReference type="PANTHER" id="PTHR31639">
    <property type="entry name" value="F-BOX PROTEIN-LIKE"/>
    <property type="match status" value="1"/>
</dbReference>
<dbReference type="OMA" id="HIYLCKE"/>
<dbReference type="SMART" id="SM00256">
    <property type="entry name" value="FBOX"/>
    <property type="match status" value="1"/>
</dbReference>
<dbReference type="PaxDb" id="3880-AES59067"/>
<reference evidence="2 4" key="2">
    <citation type="journal article" date="2014" name="BMC Genomics">
        <title>An improved genome release (version Mt4.0) for the model legume Medicago truncatula.</title>
        <authorList>
            <person name="Tang H."/>
            <person name="Krishnakumar V."/>
            <person name="Bidwell S."/>
            <person name="Rosen B."/>
            <person name="Chan A."/>
            <person name="Zhou S."/>
            <person name="Gentzbittel L."/>
            <person name="Childs K.L."/>
            <person name="Yandell M."/>
            <person name="Gundlach H."/>
            <person name="Mayer K.F."/>
            <person name="Schwartz D.C."/>
            <person name="Town C.D."/>
        </authorList>
    </citation>
    <scope>GENOME REANNOTATION</scope>
    <source>
        <strain evidence="3 4">cv. Jemalong A17</strain>
    </source>
</reference>
<keyword evidence="4" id="KW-1185">Reference proteome</keyword>
<name>G7I7L5_MEDTR</name>
<evidence type="ECO:0000313" key="3">
    <source>
        <dbReference type="EnsemblPlants" id="AES59067"/>
    </source>
</evidence>
<dbReference type="PROSITE" id="PS50181">
    <property type="entry name" value="FBOX"/>
    <property type="match status" value="1"/>
</dbReference>
<dbReference type="EMBL" id="CM001217">
    <property type="protein sequence ID" value="AES59067.1"/>
    <property type="molecule type" value="Genomic_DNA"/>
</dbReference>
<dbReference type="Pfam" id="PF24758">
    <property type="entry name" value="LRR_At5g56370"/>
    <property type="match status" value="4"/>
</dbReference>
<dbReference type="Gene3D" id="3.80.10.10">
    <property type="entry name" value="Ribonuclease Inhibitor"/>
    <property type="match status" value="1"/>
</dbReference>
<dbReference type="PANTHER" id="PTHR31639:SF93">
    <property type="entry name" value="F-BOX_FBD_LRR PROTEIN"/>
    <property type="match status" value="1"/>
</dbReference>
<dbReference type="EnsemblPlants" id="AES59067">
    <property type="protein sequence ID" value="AES59067"/>
    <property type="gene ID" value="MTR_1g013630"/>
</dbReference>
<accession>G7I7L5</accession>
<dbReference type="AlphaFoldDB" id="G7I7L5"/>
<dbReference type="InterPro" id="IPR036047">
    <property type="entry name" value="F-box-like_dom_sf"/>
</dbReference>
<dbReference type="InterPro" id="IPR055411">
    <property type="entry name" value="LRR_FXL15/At3g58940/PEG3-like"/>
</dbReference>
<evidence type="ECO:0000313" key="2">
    <source>
        <dbReference type="EMBL" id="AES59067.1"/>
    </source>
</evidence>
<gene>
    <name evidence="2" type="ordered locus">MTR_1g013630</name>
</gene>
<dbReference type="Gene3D" id="1.20.1280.50">
    <property type="match status" value="1"/>
</dbReference>